<dbReference type="CDD" id="cd19049">
    <property type="entry name" value="LGIC_TM_anion"/>
    <property type="match status" value="1"/>
</dbReference>
<dbReference type="AlphaFoldDB" id="A0A915Q7U9"/>
<dbReference type="GO" id="GO:0004888">
    <property type="term" value="F:transmembrane signaling receptor activity"/>
    <property type="evidence" value="ECO:0007669"/>
    <property type="project" value="InterPro"/>
</dbReference>
<dbReference type="InterPro" id="IPR036719">
    <property type="entry name" value="Neuro-gated_channel_TM_sf"/>
</dbReference>
<feature type="compositionally biased region" description="Polar residues" evidence="1">
    <location>
        <begin position="148"/>
        <end position="160"/>
    </location>
</feature>
<evidence type="ECO:0000313" key="4">
    <source>
        <dbReference type="Proteomes" id="UP000887581"/>
    </source>
</evidence>
<name>A0A915Q7U9_9BILA</name>
<organism evidence="4 5">
    <name type="scientific">Setaria digitata</name>
    <dbReference type="NCBI Taxonomy" id="48799"/>
    <lineage>
        <taxon>Eukaryota</taxon>
        <taxon>Metazoa</taxon>
        <taxon>Ecdysozoa</taxon>
        <taxon>Nematoda</taxon>
        <taxon>Chromadorea</taxon>
        <taxon>Rhabditida</taxon>
        <taxon>Spirurina</taxon>
        <taxon>Spiruromorpha</taxon>
        <taxon>Filarioidea</taxon>
        <taxon>Setariidae</taxon>
        <taxon>Setaria</taxon>
    </lineage>
</organism>
<dbReference type="PRINTS" id="PR00253">
    <property type="entry name" value="GABAARECEPTR"/>
</dbReference>
<feature type="transmembrane region" description="Helical" evidence="2">
    <location>
        <begin position="48"/>
        <end position="69"/>
    </location>
</feature>
<reference evidence="5" key="1">
    <citation type="submission" date="2022-11" db="UniProtKB">
        <authorList>
            <consortium name="WormBaseParasite"/>
        </authorList>
    </citation>
    <scope>IDENTIFICATION</scope>
</reference>
<dbReference type="InterPro" id="IPR038050">
    <property type="entry name" value="Neuro_actylchol_rec"/>
</dbReference>
<dbReference type="GO" id="GO:0016020">
    <property type="term" value="C:membrane"/>
    <property type="evidence" value="ECO:0007669"/>
    <property type="project" value="InterPro"/>
</dbReference>
<keyword evidence="2" id="KW-1133">Transmembrane helix</keyword>
<accession>A0A915Q7U9</accession>
<dbReference type="InterPro" id="IPR006029">
    <property type="entry name" value="Neurotrans-gated_channel_TM"/>
</dbReference>
<dbReference type="PANTHER" id="PTHR18945">
    <property type="entry name" value="NEUROTRANSMITTER GATED ION CHANNEL"/>
    <property type="match status" value="1"/>
</dbReference>
<keyword evidence="2" id="KW-0812">Transmembrane</keyword>
<evidence type="ECO:0000256" key="1">
    <source>
        <dbReference type="SAM" id="MobiDB-lite"/>
    </source>
</evidence>
<evidence type="ECO:0000259" key="3">
    <source>
        <dbReference type="Pfam" id="PF02932"/>
    </source>
</evidence>
<dbReference type="InterPro" id="IPR006201">
    <property type="entry name" value="Neur_channel"/>
</dbReference>
<dbReference type="SUPFAM" id="SSF90112">
    <property type="entry name" value="Neurotransmitter-gated ion-channel transmembrane pore"/>
    <property type="match status" value="1"/>
</dbReference>
<evidence type="ECO:0000256" key="2">
    <source>
        <dbReference type="SAM" id="Phobius"/>
    </source>
</evidence>
<evidence type="ECO:0000313" key="5">
    <source>
        <dbReference type="WBParaSite" id="sdigi.contig876.g9930.t1"/>
    </source>
</evidence>
<proteinExistence type="predicted"/>
<dbReference type="WBParaSite" id="sdigi.contig876.g9930.t1">
    <property type="protein sequence ID" value="sdigi.contig876.g9930.t1"/>
    <property type="gene ID" value="sdigi.contig876.g9930"/>
</dbReference>
<dbReference type="Gene3D" id="1.20.58.390">
    <property type="entry name" value="Neurotransmitter-gated ion-channel transmembrane domain"/>
    <property type="match status" value="1"/>
</dbReference>
<dbReference type="InterPro" id="IPR006028">
    <property type="entry name" value="GABAA/Glycine_rcpt"/>
</dbReference>
<keyword evidence="2" id="KW-0472">Membrane</keyword>
<feature type="domain" description="Neurotransmitter-gated ion-channel transmembrane" evidence="3">
    <location>
        <begin position="1"/>
        <end position="233"/>
    </location>
</feature>
<feature type="region of interest" description="Disordered" evidence="1">
    <location>
        <begin position="134"/>
        <end position="160"/>
    </location>
</feature>
<dbReference type="Proteomes" id="UP000887581">
    <property type="component" value="Unplaced"/>
</dbReference>
<dbReference type="GO" id="GO:0005230">
    <property type="term" value="F:extracellular ligand-gated monoatomic ion channel activity"/>
    <property type="evidence" value="ECO:0007669"/>
    <property type="project" value="UniProtKB-ARBA"/>
</dbReference>
<feature type="transmembrane region" description="Helical" evidence="2">
    <location>
        <begin position="16"/>
        <end position="36"/>
    </location>
</feature>
<keyword evidence="4" id="KW-1185">Reference proteome</keyword>
<protein>
    <submittedName>
        <fullName evidence="5">Neurotransmitter-gated ion-channel transmembrane domain-containing protein</fullName>
    </submittedName>
</protein>
<sequence length="254" mass="29846">MLSWISFWINHEATSARVALGITTVLTMTTISTGVRQSLPRISYVKSIDVYLVICFMFVFAALLEYAAVNYSYYGCQSKHCETVSEWPNRNLKRYNAKDKESFVPRSLMKEIEQNQKASAAPKKVFHDNVITHDNDRKRSPSPLLSLMQPTSRNMDQSTPEYPRFSTNNKFWYRRQRHGIRNVKLRSQTNRIHVQWLRSRARSVMTTFQVRDVNVIDKNSRIIFPLSFIIFKLSAQFYTDICFYLHIYADLTLF</sequence>
<dbReference type="Pfam" id="PF02932">
    <property type="entry name" value="Neur_chan_memb"/>
    <property type="match status" value="1"/>
</dbReference>